<dbReference type="PANTHER" id="PTHR43686">
    <property type="entry name" value="SULFURTRANSFERASE-RELATED"/>
    <property type="match status" value="1"/>
</dbReference>
<name>A0A9D1S7G1_9FIRM</name>
<evidence type="ECO:0000313" key="3">
    <source>
        <dbReference type="EMBL" id="HIU49253.1"/>
    </source>
</evidence>
<dbReference type="CDD" id="cd24138">
    <property type="entry name" value="TtcA-like"/>
    <property type="match status" value="1"/>
</dbReference>
<proteinExistence type="predicted"/>
<accession>A0A9D1S7G1</accession>
<evidence type="ECO:0000313" key="4">
    <source>
        <dbReference type="Proteomes" id="UP000824111"/>
    </source>
</evidence>
<reference evidence="3" key="2">
    <citation type="journal article" date="2021" name="PeerJ">
        <title>Extensive microbial diversity within the chicken gut microbiome revealed by metagenomics and culture.</title>
        <authorList>
            <person name="Gilroy R."/>
            <person name="Ravi A."/>
            <person name="Getino M."/>
            <person name="Pursley I."/>
            <person name="Horton D.L."/>
            <person name="Alikhan N.F."/>
            <person name="Baker D."/>
            <person name="Gharbi K."/>
            <person name="Hall N."/>
            <person name="Watson M."/>
            <person name="Adriaenssens E.M."/>
            <person name="Foster-Nyarko E."/>
            <person name="Jarju S."/>
            <person name="Secka A."/>
            <person name="Antonio M."/>
            <person name="Oren A."/>
            <person name="Chaudhuri R.R."/>
            <person name="La Ragione R."/>
            <person name="Hildebrand F."/>
            <person name="Pallen M.J."/>
        </authorList>
    </citation>
    <scope>NUCLEOTIDE SEQUENCE</scope>
    <source>
        <strain evidence="3">ChiSjej4B22-9803</strain>
    </source>
</reference>
<dbReference type="EMBL" id="DVND01000191">
    <property type="protein sequence ID" value="HIU49253.1"/>
    <property type="molecule type" value="Genomic_DNA"/>
</dbReference>
<dbReference type="GO" id="GO:0008033">
    <property type="term" value="P:tRNA processing"/>
    <property type="evidence" value="ECO:0007669"/>
    <property type="project" value="InterPro"/>
</dbReference>
<dbReference type="Pfam" id="PF01171">
    <property type="entry name" value="ATP_bind_3"/>
    <property type="match status" value="1"/>
</dbReference>
<dbReference type="GO" id="GO:0016740">
    <property type="term" value="F:transferase activity"/>
    <property type="evidence" value="ECO:0007669"/>
    <property type="project" value="UniProtKB-KW"/>
</dbReference>
<dbReference type="SUPFAM" id="SSF52402">
    <property type="entry name" value="Adenine nucleotide alpha hydrolases-like"/>
    <property type="match status" value="1"/>
</dbReference>
<protein>
    <submittedName>
        <fullName evidence="3">tRNA 2-thiocytidine(32) synthetase TtcA</fullName>
    </submittedName>
</protein>
<dbReference type="Gene3D" id="3.40.50.620">
    <property type="entry name" value="HUPs"/>
    <property type="match status" value="1"/>
</dbReference>
<sequence length="237" mass="27033">MKRITSLVRRAVEDYDMIREGDRVAVGISGGKDSLVLLGALAALSRYYPKKFTVVGLTLDMGYNPDYSAIAAYCKSYGVEYIVKKTNIKDVVFDYRQEQNPCSLCAKMRRGALNDFAIENGCRRVALGHHNDDVLETFFLSLLYEGRINCFSPVTYLDRTDIYQIRPMIYVQERDIRGVVRRLGVPVLHNPCPANGVTKRQEMKDLIYELDHKLNPGLKKRLFTAVQNGVAGWERRQ</sequence>
<keyword evidence="1" id="KW-0808">Transferase</keyword>
<reference evidence="3" key="1">
    <citation type="submission" date="2020-10" db="EMBL/GenBank/DDBJ databases">
        <authorList>
            <person name="Gilroy R."/>
        </authorList>
    </citation>
    <scope>NUCLEOTIDE SEQUENCE</scope>
    <source>
        <strain evidence="3">ChiSjej4B22-9803</strain>
    </source>
</reference>
<dbReference type="AlphaFoldDB" id="A0A9D1S7G1"/>
<dbReference type="Proteomes" id="UP000824111">
    <property type="component" value="Unassembled WGS sequence"/>
</dbReference>
<dbReference type="InterPro" id="IPR014729">
    <property type="entry name" value="Rossmann-like_a/b/a_fold"/>
</dbReference>
<dbReference type="InterPro" id="IPR035107">
    <property type="entry name" value="tRNA_thiolation_TtcA_Ctu1"/>
</dbReference>
<dbReference type="InterPro" id="IPR011063">
    <property type="entry name" value="TilS/TtcA_N"/>
</dbReference>
<comment type="caution">
    <text evidence="3">The sequence shown here is derived from an EMBL/GenBank/DDBJ whole genome shotgun (WGS) entry which is preliminary data.</text>
</comment>
<feature type="domain" description="tRNA(Ile)-lysidine/2-thiocytidine synthase N-terminal" evidence="2">
    <location>
        <begin position="24"/>
        <end position="186"/>
    </location>
</feature>
<evidence type="ECO:0000256" key="1">
    <source>
        <dbReference type="ARBA" id="ARBA00022679"/>
    </source>
</evidence>
<dbReference type="PANTHER" id="PTHR43686:SF1">
    <property type="entry name" value="AMINOTRAN_5 DOMAIN-CONTAINING PROTEIN"/>
    <property type="match status" value="1"/>
</dbReference>
<organism evidence="3 4">
    <name type="scientific">Candidatus Avimonoglobus intestinipullorum</name>
    <dbReference type="NCBI Taxonomy" id="2840699"/>
    <lineage>
        <taxon>Bacteria</taxon>
        <taxon>Bacillati</taxon>
        <taxon>Bacillota</taxon>
        <taxon>Clostridia</taxon>
        <taxon>Eubacteriales</taxon>
        <taxon>Candidatus Avimonoglobus</taxon>
    </lineage>
</organism>
<gene>
    <name evidence="3" type="ORF">IAB04_07785</name>
</gene>
<evidence type="ECO:0000259" key="2">
    <source>
        <dbReference type="Pfam" id="PF01171"/>
    </source>
</evidence>
<dbReference type="PIRSF" id="PIRSF004976">
    <property type="entry name" value="ATPase_YdaO"/>
    <property type="match status" value="1"/>
</dbReference>